<evidence type="ECO:0000256" key="2">
    <source>
        <dbReference type="ARBA" id="ARBA00004496"/>
    </source>
</evidence>
<dbReference type="InterPro" id="IPR039047">
    <property type="entry name" value="PHAX"/>
</dbReference>
<feature type="compositionally biased region" description="Basic residues" evidence="11">
    <location>
        <begin position="64"/>
        <end position="78"/>
    </location>
</feature>
<dbReference type="Gene3D" id="1.10.10.1440">
    <property type="entry name" value="PHAX RNA-binding domain"/>
    <property type="match status" value="1"/>
</dbReference>
<evidence type="ECO:0000256" key="5">
    <source>
        <dbReference type="ARBA" id="ARBA00022448"/>
    </source>
</evidence>
<name>A0A7J7LAJ4_9MAGN</name>
<proteinExistence type="inferred from homology"/>
<evidence type="ECO:0000256" key="4">
    <source>
        <dbReference type="ARBA" id="ARBA00016856"/>
    </source>
</evidence>
<feature type="domain" description="Phosphorylated adapter RNA export protein RNA-binding" evidence="12">
    <location>
        <begin position="92"/>
        <end position="170"/>
    </location>
</feature>
<dbReference type="AlphaFoldDB" id="A0A7J7LAJ4"/>
<evidence type="ECO:0000256" key="8">
    <source>
        <dbReference type="ARBA" id="ARBA00022927"/>
    </source>
</evidence>
<evidence type="ECO:0000256" key="10">
    <source>
        <dbReference type="ARBA" id="ARBA00030834"/>
    </source>
</evidence>
<dbReference type="Pfam" id="PF10258">
    <property type="entry name" value="PHAX_RNA-bd"/>
    <property type="match status" value="1"/>
</dbReference>
<dbReference type="Proteomes" id="UP000541444">
    <property type="component" value="Unassembled WGS sequence"/>
</dbReference>
<sequence length="263" mass="30018">MEGGESILEVIYEDETLEDVDMLDAESLEEGECEEQKQCIELSEVSGKHIVAENKESNNESRLRGPKRKRNKKKKKSKIGSNSDVKDLNRFVLDTCRRLKEKKSYLVWNAVGCLGVSALSDLVKEVEAVQACGGQMTTDGRRYRFGGGILWNILKKRDPKAYKEIMAKGRELEKQFRQQNSRTCPNQDKELPSETFDYGSSYEIETLKLEDPPQLQVPDKVKQTDTRGDRTSVLSRIRVPVTYDDLFEDDPKVEPADCSELKE</sequence>
<dbReference type="GO" id="GO:0005634">
    <property type="term" value="C:nucleus"/>
    <property type="evidence" value="ECO:0007669"/>
    <property type="project" value="UniProtKB-SubCell"/>
</dbReference>
<comment type="similarity">
    <text evidence="3">Belongs to the PHAX family.</text>
</comment>
<evidence type="ECO:0000256" key="6">
    <source>
        <dbReference type="ARBA" id="ARBA00022490"/>
    </source>
</evidence>
<feature type="region of interest" description="Disordered" evidence="11">
    <location>
        <begin position="211"/>
        <end position="230"/>
    </location>
</feature>
<evidence type="ECO:0000256" key="9">
    <source>
        <dbReference type="ARBA" id="ARBA00023242"/>
    </source>
</evidence>
<feature type="region of interest" description="Disordered" evidence="11">
    <location>
        <begin position="50"/>
        <end position="82"/>
    </location>
</feature>
<dbReference type="GO" id="GO:0005737">
    <property type="term" value="C:cytoplasm"/>
    <property type="evidence" value="ECO:0007669"/>
    <property type="project" value="UniProtKB-SubCell"/>
</dbReference>
<evidence type="ECO:0000256" key="3">
    <source>
        <dbReference type="ARBA" id="ARBA00006094"/>
    </source>
</evidence>
<dbReference type="PANTHER" id="PTHR13135">
    <property type="entry name" value="CYTOSOLIC RESINIFERATOXIN BINDING PROTEIN RBP-26"/>
    <property type="match status" value="1"/>
</dbReference>
<keyword evidence="14" id="KW-1185">Reference proteome</keyword>
<dbReference type="EMBL" id="JACGCM010002459">
    <property type="protein sequence ID" value="KAF6139686.1"/>
    <property type="molecule type" value="Genomic_DNA"/>
</dbReference>
<evidence type="ECO:0000313" key="14">
    <source>
        <dbReference type="Proteomes" id="UP000541444"/>
    </source>
</evidence>
<comment type="caution">
    <text evidence="13">The sequence shown here is derived from an EMBL/GenBank/DDBJ whole genome shotgun (WGS) entry which is preliminary data.</text>
</comment>
<gene>
    <name evidence="13" type="ORF">GIB67_002491</name>
</gene>
<dbReference type="InterPro" id="IPR038092">
    <property type="entry name" value="PHAX_RNA-binding_sf"/>
</dbReference>
<evidence type="ECO:0000256" key="1">
    <source>
        <dbReference type="ARBA" id="ARBA00004123"/>
    </source>
</evidence>
<feature type="compositionally biased region" description="Basic and acidic residues" evidence="11">
    <location>
        <begin position="50"/>
        <end position="63"/>
    </location>
</feature>
<keyword evidence="5" id="KW-0813">Transport</keyword>
<dbReference type="InterPro" id="IPR019385">
    <property type="entry name" value="PHAX_RNA-binding_domain"/>
</dbReference>
<dbReference type="GO" id="GO:0015031">
    <property type="term" value="P:protein transport"/>
    <property type="evidence" value="ECO:0007669"/>
    <property type="project" value="UniProtKB-KW"/>
</dbReference>
<protein>
    <recommendedName>
        <fullName evidence="4">Phosphorylated adapter RNA export protein</fullName>
    </recommendedName>
    <alternativeName>
        <fullName evidence="10">RNA U small nuclear RNA export adapter protein</fullName>
    </alternativeName>
</protein>
<reference evidence="13 14" key="1">
    <citation type="journal article" date="2020" name="IScience">
        <title>Genome Sequencing of the Endangered Kingdonia uniflora (Circaeasteraceae, Ranunculales) Reveals Potential Mechanisms of Evolutionary Specialization.</title>
        <authorList>
            <person name="Sun Y."/>
            <person name="Deng T."/>
            <person name="Zhang A."/>
            <person name="Moore M.J."/>
            <person name="Landis J.B."/>
            <person name="Lin N."/>
            <person name="Zhang H."/>
            <person name="Zhang X."/>
            <person name="Huang J."/>
            <person name="Zhang X."/>
            <person name="Sun H."/>
            <person name="Wang H."/>
        </authorList>
    </citation>
    <scope>NUCLEOTIDE SEQUENCE [LARGE SCALE GENOMIC DNA]</scope>
    <source>
        <strain evidence="13">TB1705</strain>
        <tissue evidence="13">Leaf</tissue>
    </source>
</reference>
<organism evidence="13 14">
    <name type="scientific">Kingdonia uniflora</name>
    <dbReference type="NCBI Taxonomy" id="39325"/>
    <lineage>
        <taxon>Eukaryota</taxon>
        <taxon>Viridiplantae</taxon>
        <taxon>Streptophyta</taxon>
        <taxon>Embryophyta</taxon>
        <taxon>Tracheophyta</taxon>
        <taxon>Spermatophyta</taxon>
        <taxon>Magnoliopsida</taxon>
        <taxon>Ranunculales</taxon>
        <taxon>Circaeasteraceae</taxon>
        <taxon>Kingdonia</taxon>
    </lineage>
</organism>
<dbReference type="GO" id="GO:0006408">
    <property type="term" value="P:snRNA export from nucleus"/>
    <property type="evidence" value="ECO:0007669"/>
    <property type="project" value="InterPro"/>
</dbReference>
<keyword evidence="8" id="KW-0653">Protein transport</keyword>
<feature type="compositionally biased region" description="Basic and acidic residues" evidence="11">
    <location>
        <begin position="219"/>
        <end position="230"/>
    </location>
</feature>
<dbReference type="GO" id="GO:0003723">
    <property type="term" value="F:RNA binding"/>
    <property type="evidence" value="ECO:0007669"/>
    <property type="project" value="UniProtKB-KW"/>
</dbReference>
<comment type="subcellular location">
    <subcellularLocation>
        <location evidence="2">Cytoplasm</location>
    </subcellularLocation>
    <subcellularLocation>
        <location evidence="1">Nucleus</location>
    </subcellularLocation>
</comment>
<evidence type="ECO:0000313" key="13">
    <source>
        <dbReference type="EMBL" id="KAF6139686.1"/>
    </source>
</evidence>
<accession>A0A7J7LAJ4</accession>
<keyword evidence="7" id="KW-0694">RNA-binding</keyword>
<evidence type="ECO:0000256" key="7">
    <source>
        <dbReference type="ARBA" id="ARBA00022884"/>
    </source>
</evidence>
<evidence type="ECO:0000256" key="11">
    <source>
        <dbReference type="SAM" id="MobiDB-lite"/>
    </source>
</evidence>
<keyword evidence="6" id="KW-0963">Cytoplasm</keyword>
<keyword evidence="9" id="KW-0539">Nucleus</keyword>
<evidence type="ECO:0000259" key="12">
    <source>
        <dbReference type="Pfam" id="PF10258"/>
    </source>
</evidence>
<dbReference type="OrthoDB" id="20573at2759"/>
<dbReference type="PANTHER" id="PTHR13135:SF0">
    <property type="entry name" value="PHOSPHORYLATED ADAPTER RNA EXPORT PROTEIN"/>
    <property type="match status" value="1"/>
</dbReference>